<evidence type="ECO:0000313" key="3">
    <source>
        <dbReference type="Proteomes" id="UP001304515"/>
    </source>
</evidence>
<dbReference type="EMBL" id="CP134878">
    <property type="protein sequence ID" value="WNM17877.1"/>
    <property type="molecule type" value="Genomic_DNA"/>
</dbReference>
<reference evidence="1 3" key="1">
    <citation type="submission" date="2023-09" db="EMBL/GenBank/DDBJ databases">
        <title>Flavobacterium sp. a novel bacteria isolate from Pepper rhizosphere.</title>
        <authorList>
            <person name="Peng Y."/>
            <person name="Lee J."/>
        </authorList>
    </citation>
    <scope>NUCLEOTIDE SEQUENCE</scope>
    <source>
        <strain evidence="1">PMR2A8</strain>
        <strain evidence="2 3">PMTSA4</strain>
    </source>
</reference>
<gene>
    <name evidence="2" type="ORF">RN605_00910</name>
    <name evidence="1" type="ORF">RN608_07610</name>
</gene>
<evidence type="ECO:0000313" key="2">
    <source>
        <dbReference type="EMBL" id="WNM21930.1"/>
    </source>
</evidence>
<dbReference type="RefSeq" id="WP_313321527.1">
    <property type="nucleotide sequence ID" value="NZ_CP134878.1"/>
</dbReference>
<protein>
    <submittedName>
        <fullName evidence="1">Uncharacterized protein</fullName>
    </submittedName>
</protein>
<sequence>MRHVFRPIFMVATLLFCFLMVNDSYAQRLENNVPIAVMEAFQKKFPIKDPVWFSEFHGRFDQKLTFEARFMFDNRYSRAYYDSEGNMKAFAATVETKELPAKATAYMKENYPTFPIAEAIMVTHSSQKVEYEVGIYIDGVFSVVTFSKDGDFIKMGRG</sequence>
<accession>A0AA96J137</accession>
<proteinExistence type="predicted"/>
<name>A0AA96J137_9FLAO</name>
<dbReference type="EMBL" id="CP134890">
    <property type="protein sequence ID" value="WNM21930.1"/>
    <property type="molecule type" value="Genomic_DNA"/>
</dbReference>
<organism evidence="1">
    <name type="scientific">Flavobacterium capsici</name>
    <dbReference type="NCBI Taxonomy" id="3075618"/>
    <lineage>
        <taxon>Bacteria</taxon>
        <taxon>Pseudomonadati</taxon>
        <taxon>Bacteroidota</taxon>
        <taxon>Flavobacteriia</taxon>
        <taxon>Flavobacteriales</taxon>
        <taxon>Flavobacteriaceae</taxon>
        <taxon>Flavobacterium</taxon>
    </lineage>
</organism>
<dbReference type="KEGG" id="fcj:RN605_00910"/>
<accession>A0AA96J4Z8</accession>
<keyword evidence="3" id="KW-1185">Reference proteome</keyword>
<dbReference type="AlphaFoldDB" id="A0AA96J137"/>
<dbReference type="Proteomes" id="UP001304515">
    <property type="component" value="Chromosome"/>
</dbReference>
<dbReference type="Gene3D" id="3.10.450.360">
    <property type="match status" value="1"/>
</dbReference>
<evidence type="ECO:0000313" key="1">
    <source>
        <dbReference type="EMBL" id="WNM17877.1"/>
    </source>
</evidence>
<dbReference type="SUPFAM" id="SSF160574">
    <property type="entry name" value="BT0923-like"/>
    <property type="match status" value="1"/>
</dbReference>